<reference evidence="1" key="1">
    <citation type="journal article" date="2014" name="PLoS ONE">
        <title>Transcriptome-Based Identification of ABC Transporters in the Western Tarnished Plant Bug Lygus hesperus.</title>
        <authorList>
            <person name="Hull J.J."/>
            <person name="Chaney K."/>
            <person name="Geib S.M."/>
            <person name="Fabrick J.A."/>
            <person name="Brent C.S."/>
            <person name="Walsh D."/>
            <person name="Lavine L.C."/>
        </authorList>
    </citation>
    <scope>NUCLEOTIDE SEQUENCE</scope>
</reference>
<protein>
    <submittedName>
        <fullName evidence="1">DNA-directed RNA polymerase subunit beta</fullName>
    </submittedName>
</protein>
<dbReference type="GO" id="GO:0000428">
    <property type="term" value="C:DNA-directed RNA polymerase complex"/>
    <property type="evidence" value="ECO:0007669"/>
    <property type="project" value="UniProtKB-KW"/>
</dbReference>
<keyword evidence="1" id="KW-0240">DNA-directed RNA polymerase</keyword>
<dbReference type="EMBL" id="GBHO01039489">
    <property type="protein sequence ID" value="JAG04115.1"/>
    <property type="molecule type" value="Transcribed_RNA"/>
</dbReference>
<dbReference type="AlphaFoldDB" id="A0A0A9WH03"/>
<keyword evidence="1" id="KW-0804">Transcription</keyword>
<organism evidence="1">
    <name type="scientific">Lygus hesperus</name>
    <name type="common">Western plant bug</name>
    <dbReference type="NCBI Taxonomy" id="30085"/>
    <lineage>
        <taxon>Eukaryota</taxon>
        <taxon>Metazoa</taxon>
        <taxon>Ecdysozoa</taxon>
        <taxon>Arthropoda</taxon>
        <taxon>Hexapoda</taxon>
        <taxon>Insecta</taxon>
        <taxon>Pterygota</taxon>
        <taxon>Neoptera</taxon>
        <taxon>Paraneoptera</taxon>
        <taxon>Hemiptera</taxon>
        <taxon>Heteroptera</taxon>
        <taxon>Panheteroptera</taxon>
        <taxon>Cimicomorpha</taxon>
        <taxon>Miridae</taxon>
        <taxon>Mirini</taxon>
        <taxon>Lygus</taxon>
    </lineage>
</organism>
<feature type="non-terminal residue" evidence="1">
    <location>
        <position position="1"/>
    </location>
</feature>
<name>A0A0A9WH03_LYGHE</name>
<sequence length="180" mass="21084">WIRSHHNIPGSTMVDSLAKEATQLPLRQLSEFPASDMNKSFKMQLKDDWRQIHRNYHASARYRRIFPNPDTKLWTANMPSRPKSFYRTIGRLRSGHCITKSYLLRIGRESSDLCQQCLEVEDAHHLIMICNRFSVHRHVLFQRIIDHVTSPFNLEVLLESDDMNIYDALVSFLSDCGLKL</sequence>
<reference evidence="1" key="2">
    <citation type="submission" date="2014-07" db="EMBL/GenBank/DDBJ databases">
        <authorList>
            <person name="Hull J."/>
        </authorList>
    </citation>
    <scope>NUCLEOTIDE SEQUENCE</scope>
</reference>
<proteinExistence type="predicted"/>
<evidence type="ECO:0000313" key="1">
    <source>
        <dbReference type="EMBL" id="JAG04115.1"/>
    </source>
</evidence>
<gene>
    <name evidence="1" type="primary">rpoC1_6</name>
    <name evidence="1" type="ORF">CM83_598</name>
</gene>
<accession>A0A0A9WH03</accession>